<dbReference type="Proteomes" id="UP000541583">
    <property type="component" value="Unassembled WGS sequence"/>
</dbReference>
<accession>A0ABR6PJV9</accession>
<reference evidence="1 2" key="1">
    <citation type="submission" date="2020-08" db="EMBL/GenBank/DDBJ databases">
        <title>Genomic Encyclopedia of Type Strains, Phase IV (KMG-V): Genome sequencing to study the core and pangenomes of soil and plant-associated prokaryotes.</title>
        <authorList>
            <person name="Whitman W."/>
        </authorList>
    </citation>
    <scope>NUCLEOTIDE SEQUENCE [LARGE SCALE GENOMIC DNA]</scope>
    <source>
        <strain evidence="1 2">ANJLi2</strain>
    </source>
</reference>
<sequence length="54" mass="6620">MQIILQLKIEHYNTKYIPHNYLKIKVFILNLITQNTRIYTYRKQVNYCEILSST</sequence>
<evidence type="ECO:0000313" key="1">
    <source>
        <dbReference type="EMBL" id="MBB6110059.1"/>
    </source>
</evidence>
<dbReference type="EMBL" id="JACHCB010000006">
    <property type="protein sequence ID" value="MBB6110059.1"/>
    <property type="molecule type" value="Genomic_DNA"/>
</dbReference>
<name>A0ABR6PJV9_9SPHI</name>
<comment type="caution">
    <text evidence="1">The sequence shown here is derived from an EMBL/GenBank/DDBJ whole genome shotgun (WGS) entry which is preliminary data.</text>
</comment>
<gene>
    <name evidence="1" type="ORF">HDF23_002815</name>
</gene>
<evidence type="ECO:0000313" key="2">
    <source>
        <dbReference type="Proteomes" id="UP000541583"/>
    </source>
</evidence>
<protein>
    <submittedName>
        <fullName evidence="1">Uncharacterized protein</fullName>
    </submittedName>
</protein>
<proteinExistence type="predicted"/>
<keyword evidence="2" id="KW-1185">Reference proteome</keyword>
<organism evidence="1 2">
    <name type="scientific">Mucilaginibacter lappiensis</name>
    <dbReference type="NCBI Taxonomy" id="354630"/>
    <lineage>
        <taxon>Bacteria</taxon>
        <taxon>Pseudomonadati</taxon>
        <taxon>Bacteroidota</taxon>
        <taxon>Sphingobacteriia</taxon>
        <taxon>Sphingobacteriales</taxon>
        <taxon>Sphingobacteriaceae</taxon>
        <taxon>Mucilaginibacter</taxon>
    </lineage>
</organism>